<reference evidence="2" key="1">
    <citation type="submission" date="2020-07" db="EMBL/GenBank/DDBJ databases">
        <authorList>
            <person name="Nieuwenhuis M."/>
            <person name="Van De Peppel L.J.J."/>
        </authorList>
    </citation>
    <scope>NUCLEOTIDE SEQUENCE</scope>
    <source>
        <strain evidence="2">AP01</strain>
        <tissue evidence="2">Mycelium</tissue>
    </source>
</reference>
<feature type="compositionally biased region" description="Pro residues" evidence="1">
    <location>
        <begin position="9"/>
        <end position="22"/>
    </location>
</feature>
<dbReference type="OrthoDB" id="28357at2759"/>
<feature type="region of interest" description="Disordered" evidence="1">
    <location>
        <begin position="1"/>
        <end position="76"/>
    </location>
</feature>
<evidence type="ECO:0000313" key="2">
    <source>
        <dbReference type="EMBL" id="KAG5648008.1"/>
    </source>
</evidence>
<reference evidence="2" key="2">
    <citation type="submission" date="2021-10" db="EMBL/GenBank/DDBJ databases">
        <title>Phylogenomics reveals ancestral predisposition of the termite-cultivated fungus Termitomyces towards a domesticated lifestyle.</title>
        <authorList>
            <person name="Auxier B."/>
            <person name="Grum-Grzhimaylo A."/>
            <person name="Cardenas M.E."/>
            <person name="Lodge J.D."/>
            <person name="Laessoe T."/>
            <person name="Pedersen O."/>
            <person name="Smith M.E."/>
            <person name="Kuyper T.W."/>
            <person name="Franco-Molano E.A."/>
            <person name="Baroni T.J."/>
            <person name="Aanen D.K."/>
        </authorList>
    </citation>
    <scope>NUCLEOTIDE SEQUENCE</scope>
    <source>
        <strain evidence="2">AP01</strain>
        <tissue evidence="2">Mycelium</tissue>
    </source>
</reference>
<feature type="compositionally biased region" description="Polar residues" evidence="1">
    <location>
        <begin position="135"/>
        <end position="146"/>
    </location>
</feature>
<feature type="compositionally biased region" description="Low complexity" evidence="1">
    <location>
        <begin position="185"/>
        <end position="212"/>
    </location>
</feature>
<feature type="region of interest" description="Disordered" evidence="1">
    <location>
        <begin position="90"/>
        <end position="114"/>
    </location>
</feature>
<feature type="region of interest" description="Disordered" evidence="1">
    <location>
        <begin position="134"/>
        <end position="251"/>
    </location>
</feature>
<dbReference type="AlphaFoldDB" id="A0A9P7GDG2"/>
<name>A0A9P7GDG2_9AGAR</name>
<feature type="compositionally biased region" description="Polar residues" evidence="1">
    <location>
        <begin position="218"/>
        <end position="227"/>
    </location>
</feature>
<sequence length="350" mass="37137">MTAPHSLPSLPPLPPLEMPEPTPSTLSLPHRDDSNYIPFSPTPSFADSFATAYTSQADPENALSPPSSLAPPQSLRKSLSVDSFVNFGRNSRPAASSRPSRNGTGSPLDTPRTSVFKVSPALALEREQFMYGRNRASSVSSTTNGDEATVDSDVERSDPLNSHVERYRHASLKDQSRPPIRGGELPLPSRTPTLSTTSSISSTISNSTSSSTMEDFPRQQSLSSLPSFSGRPTPKATGRIRSGSLGTYTNTGRHMNINTQLSSASTSGVPVTLIVVGTGGCGKSVAIRKGLRGHGLSEPTSVPVLSMQGTSTRCNPSFLGIWLRLTSSFFQTPGALGPFATKMGLILPFM</sequence>
<feature type="compositionally biased region" description="Basic and acidic residues" evidence="1">
    <location>
        <begin position="153"/>
        <end position="176"/>
    </location>
</feature>
<keyword evidence="3" id="KW-1185">Reference proteome</keyword>
<feature type="compositionally biased region" description="Low complexity" evidence="1">
    <location>
        <begin position="90"/>
        <end position="102"/>
    </location>
</feature>
<evidence type="ECO:0000313" key="3">
    <source>
        <dbReference type="Proteomes" id="UP000775547"/>
    </source>
</evidence>
<gene>
    <name evidence="2" type="ORF">DXG03_007042</name>
</gene>
<organism evidence="2 3">
    <name type="scientific">Asterophora parasitica</name>
    <dbReference type="NCBI Taxonomy" id="117018"/>
    <lineage>
        <taxon>Eukaryota</taxon>
        <taxon>Fungi</taxon>
        <taxon>Dikarya</taxon>
        <taxon>Basidiomycota</taxon>
        <taxon>Agaricomycotina</taxon>
        <taxon>Agaricomycetes</taxon>
        <taxon>Agaricomycetidae</taxon>
        <taxon>Agaricales</taxon>
        <taxon>Tricholomatineae</taxon>
        <taxon>Lyophyllaceae</taxon>
        <taxon>Asterophora</taxon>
    </lineage>
</organism>
<evidence type="ECO:0000256" key="1">
    <source>
        <dbReference type="SAM" id="MobiDB-lite"/>
    </source>
</evidence>
<protein>
    <submittedName>
        <fullName evidence="2">Uncharacterized protein</fullName>
    </submittedName>
</protein>
<feature type="compositionally biased region" description="Polar residues" evidence="1">
    <location>
        <begin position="103"/>
        <end position="113"/>
    </location>
</feature>
<accession>A0A9P7GDG2</accession>
<proteinExistence type="predicted"/>
<feature type="compositionally biased region" description="Low complexity" evidence="1">
    <location>
        <begin position="62"/>
        <end position="75"/>
    </location>
</feature>
<dbReference type="EMBL" id="JABCKV010000005">
    <property type="protein sequence ID" value="KAG5648008.1"/>
    <property type="molecule type" value="Genomic_DNA"/>
</dbReference>
<dbReference type="Proteomes" id="UP000775547">
    <property type="component" value="Unassembled WGS sequence"/>
</dbReference>
<comment type="caution">
    <text evidence="2">The sequence shown here is derived from an EMBL/GenBank/DDBJ whole genome shotgun (WGS) entry which is preliminary data.</text>
</comment>